<feature type="transmembrane region" description="Helical" evidence="1">
    <location>
        <begin position="74"/>
        <end position="94"/>
    </location>
</feature>
<comment type="caution">
    <text evidence="2">The sequence shown here is derived from an EMBL/GenBank/DDBJ whole genome shotgun (WGS) entry which is preliminary data.</text>
</comment>
<dbReference type="AlphaFoldDB" id="A0A5C8KH00"/>
<evidence type="ECO:0000313" key="2">
    <source>
        <dbReference type="EMBL" id="TXK59069.1"/>
    </source>
</evidence>
<dbReference type="RefSeq" id="WP_147892657.1">
    <property type="nucleotide sequence ID" value="NZ_VRTS01000016.1"/>
</dbReference>
<evidence type="ECO:0000256" key="1">
    <source>
        <dbReference type="SAM" id="Phobius"/>
    </source>
</evidence>
<accession>A0A5C8KH00</accession>
<keyword evidence="1" id="KW-0472">Membrane</keyword>
<sequence length="104" mass="10874">MLILLGICLIGLSVLLLVLALAVRFAGESKPLNMVDYTRVGDPGALHRAVGNRMFLLPALMAAIAGAALHSPQAFLIVGGVGTMLLIAAFAWILHVASTLQRSV</sequence>
<gene>
    <name evidence="2" type="ORF">FU658_14080</name>
</gene>
<protein>
    <recommendedName>
        <fullName evidence="4">DUF3784 domain-containing protein</fullName>
    </recommendedName>
</protein>
<evidence type="ECO:0000313" key="3">
    <source>
        <dbReference type="Proteomes" id="UP000321248"/>
    </source>
</evidence>
<keyword evidence="1" id="KW-0812">Transmembrane</keyword>
<proteinExistence type="predicted"/>
<keyword evidence="1" id="KW-1133">Transmembrane helix</keyword>
<dbReference type="Proteomes" id="UP000321248">
    <property type="component" value="Unassembled WGS sequence"/>
</dbReference>
<reference evidence="2 3" key="1">
    <citation type="submission" date="2019-08" db="EMBL/GenBank/DDBJ databases">
        <authorList>
            <person name="Karlyshev A.V."/>
        </authorList>
    </citation>
    <scope>NUCLEOTIDE SEQUENCE [LARGE SCALE GENOMIC DNA]</scope>
    <source>
        <strain evidence="2 3">Alg18-2.2</strain>
    </source>
</reference>
<keyword evidence="3" id="KW-1185">Reference proteome</keyword>
<organism evidence="2 3">
    <name type="scientific">Alkalisalibacterium limincola</name>
    <dbReference type="NCBI Taxonomy" id="2699169"/>
    <lineage>
        <taxon>Bacteria</taxon>
        <taxon>Pseudomonadati</taxon>
        <taxon>Pseudomonadota</taxon>
        <taxon>Gammaproteobacteria</taxon>
        <taxon>Lysobacterales</taxon>
        <taxon>Lysobacteraceae</taxon>
        <taxon>Alkalisalibacterium</taxon>
    </lineage>
</organism>
<evidence type="ECO:0008006" key="4">
    <source>
        <dbReference type="Google" id="ProtNLM"/>
    </source>
</evidence>
<name>A0A5C8KH00_9GAMM</name>
<dbReference type="EMBL" id="VRTS01000016">
    <property type="protein sequence ID" value="TXK59069.1"/>
    <property type="molecule type" value="Genomic_DNA"/>
</dbReference>